<dbReference type="PROSITE" id="PS00036">
    <property type="entry name" value="BZIP_BASIC"/>
    <property type="match status" value="1"/>
</dbReference>
<dbReference type="KEGG" id="ndi:NDAI_0H01240"/>
<dbReference type="eggNOG" id="ENOG502S9W2">
    <property type="taxonomic scope" value="Eukaryota"/>
</dbReference>
<protein>
    <recommendedName>
        <fullName evidence="3">BZIP domain-containing protein</fullName>
    </recommendedName>
</protein>
<sequence length="224" mass="25924">MITTMTVSTTDETKQDRTKKNENDQDNLNVSEYLHSLISNNSELASRLLSLLLVNSNNSTEIINAINSNNTNTKANTNKTTTMKINKDIVEKNLPNPVPISKKLTDEKKKISDNDKKNESNSDLIKEKENSIEPLQQQRELQSQTQLEKKRKNTEASTRFRIRKKQKEKDNINKLNELNIKISKLYCKIDKLLSENKSWKEKLQKINEQKSNDLLNSIKKESSY</sequence>
<evidence type="ECO:0000313" key="4">
    <source>
        <dbReference type="EMBL" id="CCD26298.1"/>
    </source>
</evidence>
<evidence type="ECO:0000313" key="5">
    <source>
        <dbReference type="Proteomes" id="UP000000689"/>
    </source>
</evidence>
<dbReference type="Proteomes" id="UP000000689">
    <property type="component" value="Chromosome 8"/>
</dbReference>
<name>G0WET7_NAUDC</name>
<dbReference type="InterPro" id="IPR004827">
    <property type="entry name" value="bZIP"/>
</dbReference>
<dbReference type="EMBL" id="HE580274">
    <property type="protein sequence ID" value="CCD26298.1"/>
    <property type="molecule type" value="Genomic_DNA"/>
</dbReference>
<feature type="compositionally biased region" description="Basic and acidic residues" evidence="2">
    <location>
        <begin position="11"/>
        <end position="23"/>
    </location>
</feature>
<feature type="compositionally biased region" description="Low complexity" evidence="2">
    <location>
        <begin position="133"/>
        <end position="146"/>
    </location>
</feature>
<evidence type="ECO:0000259" key="3">
    <source>
        <dbReference type="PROSITE" id="PS00036"/>
    </source>
</evidence>
<dbReference type="STRING" id="1071378.G0WET7"/>
<dbReference type="GeneID" id="11495829"/>
<accession>G0WET7</accession>
<dbReference type="GO" id="GO:0006357">
    <property type="term" value="P:regulation of transcription by RNA polymerase II"/>
    <property type="evidence" value="ECO:0007669"/>
    <property type="project" value="EnsemblFungi"/>
</dbReference>
<keyword evidence="5" id="KW-1185">Reference proteome</keyword>
<dbReference type="AlphaFoldDB" id="G0WET7"/>
<feature type="domain" description="BZIP" evidence="3">
    <location>
        <begin position="149"/>
        <end position="163"/>
    </location>
</feature>
<feature type="compositionally biased region" description="Basic and acidic residues" evidence="2">
    <location>
        <begin position="103"/>
        <end position="131"/>
    </location>
</feature>
<dbReference type="GO" id="GO:0003700">
    <property type="term" value="F:DNA-binding transcription factor activity"/>
    <property type="evidence" value="ECO:0007669"/>
    <property type="project" value="InterPro"/>
</dbReference>
<evidence type="ECO:0000256" key="2">
    <source>
        <dbReference type="SAM" id="MobiDB-lite"/>
    </source>
</evidence>
<dbReference type="Pfam" id="PF07716">
    <property type="entry name" value="bZIP_2"/>
    <property type="match status" value="1"/>
</dbReference>
<proteinExistence type="predicted"/>
<dbReference type="CDD" id="cd14705">
    <property type="entry name" value="bZIP_Zip1"/>
    <property type="match status" value="1"/>
</dbReference>
<feature type="compositionally biased region" description="Polar residues" evidence="2">
    <location>
        <begin position="1"/>
        <end position="10"/>
    </location>
</feature>
<dbReference type="OrthoDB" id="1939598at2759"/>
<dbReference type="GO" id="GO:0089713">
    <property type="term" value="C:Cbf1-Met4-Met28 complex"/>
    <property type="evidence" value="ECO:0007669"/>
    <property type="project" value="EnsemblFungi"/>
</dbReference>
<dbReference type="GO" id="GO:0031335">
    <property type="term" value="P:regulation of sulfur amino acid metabolic process"/>
    <property type="evidence" value="ECO:0007669"/>
    <property type="project" value="EnsemblFungi"/>
</dbReference>
<feature type="region of interest" description="Disordered" evidence="2">
    <location>
        <begin position="1"/>
        <end position="27"/>
    </location>
</feature>
<gene>
    <name evidence="4" type="primary">NDAI0H01240</name>
    <name evidence="4" type="ordered locus">NDAI_0H01240</name>
</gene>
<reference evidence="4 5" key="1">
    <citation type="journal article" date="2011" name="Proc. Natl. Acad. Sci. U.S.A.">
        <title>Evolutionary erosion of yeast sex chromosomes by mating-type switching accidents.</title>
        <authorList>
            <person name="Gordon J.L."/>
            <person name="Armisen D."/>
            <person name="Proux-Wera E."/>
            <person name="Oheigeartaigh S.S."/>
            <person name="Byrne K.P."/>
            <person name="Wolfe K.H."/>
        </authorList>
    </citation>
    <scope>NUCLEOTIDE SEQUENCE [LARGE SCALE GENOMIC DNA]</scope>
    <source>
        <strain evidence="5">ATCC 10597 / BCRC 20456 / CBS 421 / NBRC 0211 / NRRL Y-12639</strain>
    </source>
</reference>
<feature type="coiled-coil region" evidence="1">
    <location>
        <begin position="175"/>
        <end position="209"/>
    </location>
</feature>
<dbReference type="RefSeq" id="XP_003671541.1">
    <property type="nucleotide sequence ID" value="XM_003671493.1"/>
</dbReference>
<keyword evidence="1" id="KW-0175">Coiled coil</keyword>
<dbReference type="OMA" id="NKENEFW"/>
<dbReference type="HOGENOM" id="CLU_098757_0_0_1"/>
<dbReference type="GO" id="GO:0061629">
    <property type="term" value="F:RNA polymerase II-specific DNA-binding transcription factor binding"/>
    <property type="evidence" value="ECO:0007669"/>
    <property type="project" value="EnsemblFungi"/>
</dbReference>
<feature type="region of interest" description="Disordered" evidence="2">
    <location>
        <begin position="86"/>
        <end position="158"/>
    </location>
</feature>
<evidence type="ECO:0000256" key="1">
    <source>
        <dbReference type="SAM" id="Coils"/>
    </source>
</evidence>
<organism evidence="4 5">
    <name type="scientific">Naumovozyma dairenensis (strain ATCC 10597 / BCRC 20456 / CBS 421 / NBRC 0211 / NRRL Y-12639)</name>
    <name type="common">Saccharomyces dairenensis</name>
    <dbReference type="NCBI Taxonomy" id="1071378"/>
    <lineage>
        <taxon>Eukaryota</taxon>
        <taxon>Fungi</taxon>
        <taxon>Dikarya</taxon>
        <taxon>Ascomycota</taxon>
        <taxon>Saccharomycotina</taxon>
        <taxon>Saccharomycetes</taxon>
        <taxon>Saccharomycetales</taxon>
        <taxon>Saccharomycetaceae</taxon>
        <taxon>Naumovozyma</taxon>
    </lineage>
</organism>